<evidence type="ECO:0000256" key="1">
    <source>
        <dbReference type="SAM" id="Phobius"/>
    </source>
</evidence>
<keyword evidence="1" id="KW-0812">Transmembrane</keyword>
<dbReference type="Pfam" id="PF14329">
    <property type="entry name" value="DUF4386"/>
    <property type="match status" value="1"/>
</dbReference>
<accession>A0A382HWF1</accession>
<organism evidence="2">
    <name type="scientific">marine metagenome</name>
    <dbReference type="NCBI Taxonomy" id="408172"/>
    <lineage>
        <taxon>unclassified sequences</taxon>
        <taxon>metagenomes</taxon>
        <taxon>ecological metagenomes</taxon>
    </lineage>
</organism>
<feature type="transmembrane region" description="Helical" evidence="1">
    <location>
        <begin position="194"/>
        <end position="221"/>
    </location>
</feature>
<reference evidence="2" key="1">
    <citation type="submission" date="2018-05" db="EMBL/GenBank/DDBJ databases">
        <authorList>
            <person name="Lanie J.A."/>
            <person name="Ng W.-L."/>
            <person name="Kazmierczak K.M."/>
            <person name="Andrzejewski T.M."/>
            <person name="Davidsen T.M."/>
            <person name="Wayne K.J."/>
            <person name="Tettelin H."/>
            <person name="Glass J.I."/>
            <person name="Rusch D."/>
            <person name="Podicherti R."/>
            <person name="Tsui H.-C.T."/>
            <person name="Winkler M.E."/>
        </authorList>
    </citation>
    <scope>NUCLEOTIDE SEQUENCE</scope>
</reference>
<protein>
    <recommendedName>
        <fullName evidence="3">DUF4386 domain-containing protein</fullName>
    </recommendedName>
</protein>
<feature type="transmembrane region" description="Helical" evidence="1">
    <location>
        <begin position="12"/>
        <end position="31"/>
    </location>
</feature>
<keyword evidence="1" id="KW-0472">Membrane</keyword>
<keyword evidence="1" id="KW-1133">Transmembrane helix</keyword>
<dbReference type="EMBL" id="UINC01063313">
    <property type="protein sequence ID" value="SVB90821.1"/>
    <property type="molecule type" value="Genomic_DNA"/>
</dbReference>
<proteinExistence type="predicted"/>
<evidence type="ECO:0008006" key="3">
    <source>
        <dbReference type="Google" id="ProtNLM"/>
    </source>
</evidence>
<feature type="transmembrane region" description="Helical" evidence="1">
    <location>
        <begin position="60"/>
        <end position="81"/>
    </location>
</feature>
<evidence type="ECO:0000313" key="2">
    <source>
        <dbReference type="EMBL" id="SVB90821.1"/>
    </source>
</evidence>
<name>A0A382HWF1_9ZZZZ</name>
<feature type="transmembrane region" description="Helical" evidence="1">
    <location>
        <begin position="143"/>
        <end position="161"/>
    </location>
</feature>
<dbReference type="AlphaFoldDB" id="A0A382HWF1"/>
<dbReference type="InterPro" id="IPR025495">
    <property type="entry name" value="DUF4386"/>
</dbReference>
<feature type="transmembrane region" description="Helical" evidence="1">
    <location>
        <begin position="168"/>
        <end position="188"/>
    </location>
</feature>
<feature type="transmembrane region" description="Helical" evidence="1">
    <location>
        <begin position="88"/>
        <end position="111"/>
    </location>
</feature>
<sequence>MAESKSSNLGGNCAILAGIAYIIVGITYFTIPANQRPNAAPLNEFYASVAEAPGLLQIQYWSFAFAALMGLAVVIAANRFFREGNEDLINWVSVMALIGYGLMCTNFIRLVDIIPERAMFFVGAEPEMQKAMLAANPLPLDPTSILTFGFVGFWVLVINFVGKDREDFPGYLSILGMLVGVLHIFVALGNLLQMQVLISIAAGLGGIVLGPIWLFWFGVLLKKER</sequence>
<gene>
    <name evidence="2" type="ORF">METZ01_LOCUS243675</name>
</gene>